<evidence type="ECO:0000256" key="1">
    <source>
        <dbReference type="SAM" id="MobiDB-lite"/>
    </source>
</evidence>
<feature type="compositionally biased region" description="Basic and acidic residues" evidence="1">
    <location>
        <begin position="24"/>
        <end position="37"/>
    </location>
</feature>
<sequence>MRVCTRGRGVSCRGEGVGGGGEGEGSRLADKQVDERKRQARYNRNASGAGANLETGGRQRKPEGRRDYATKKKGHSGRWAGEVRRQLFFQRRGPSELDPGRYSCVGADDERFDCAVVHKSGTRASTALPRKLRDAVTSTGCRERGRGGGRRLAEQELESRIQALKLVAGRGAVATTDRQLVSQAGWHSTVKWLGGWRQHAAEGLLVCGSWTARGLLARGGGGREGGRER</sequence>
<proteinExistence type="predicted"/>
<dbReference type="EMBL" id="MU006778">
    <property type="protein sequence ID" value="KAF2644749.1"/>
    <property type="molecule type" value="Genomic_DNA"/>
</dbReference>
<keyword evidence="3" id="KW-1185">Reference proteome</keyword>
<feature type="region of interest" description="Disordered" evidence="1">
    <location>
        <begin position="1"/>
        <end position="78"/>
    </location>
</feature>
<reference evidence="2" key="1">
    <citation type="journal article" date="2020" name="Stud. Mycol.">
        <title>101 Dothideomycetes genomes: a test case for predicting lifestyles and emergence of pathogens.</title>
        <authorList>
            <person name="Haridas S."/>
            <person name="Albert R."/>
            <person name="Binder M."/>
            <person name="Bloem J."/>
            <person name="Labutti K."/>
            <person name="Salamov A."/>
            <person name="Andreopoulos B."/>
            <person name="Baker S."/>
            <person name="Barry K."/>
            <person name="Bills G."/>
            <person name="Bluhm B."/>
            <person name="Cannon C."/>
            <person name="Castanera R."/>
            <person name="Culley D."/>
            <person name="Daum C."/>
            <person name="Ezra D."/>
            <person name="Gonzalez J."/>
            <person name="Henrissat B."/>
            <person name="Kuo A."/>
            <person name="Liang C."/>
            <person name="Lipzen A."/>
            <person name="Lutzoni F."/>
            <person name="Magnuson J."/>
            <person name="Mondo S."/>
            <person name="Nolan M."/>
            <person name="Ohm R."/>
            <person name="Pangilinan J."/>
            <person name="Park H.-J."/>
            <person name="Ramirez L."/>
            <person name="Alfaro M."/>
            <person name="Sun H."/>
            <person name="Tritt A."/>
            <person name="Yoshinaga Y."/>
            <person name="Zwiers L.-H."/>
            <person name="Turgeon B."/>
            <person name="Goodwin S."/>
            <person name="Spatafora J."/>
            <person name="Crous P."/>
            <person name="Grigoriev I."/>
        </authorList>
    </citation>
    <scope>NUCLEOTIDE SEQUENCE</scope>
    <source>
        <strain evidence="2">CBS 473.64</strain>
    </source>
</reference>
<feature type="compositionally biased region" description="Basic and acidic residues" evidence="1">
    <location>
        <begin position="60"/>
        <end position="70"/>
    </location>
</feature>
<dbReference type="AlphaFoldDB" id="A0A6A6SAF1"/>
<evidence type="ECO:0000313" key="3">
    <source>
        <dbReference type="Proteomes" id="UP000799753"/>
    </source>
</evidence>
<protein>
    <submittedName>
        <fullName evidence="2">Uncharacterized protein</fullName>
    </submittedName>
</protein>
<name>A0A6A6SAF1_9PLEO</name>
<accession>A0A6A6SAF1</accession>
<dbReference type="Proteomes" id="UP000799753">
    <property type="component" value="Unassembled WGS sequence"/>
</dbReference>
<gene>
    <name evidence="2" type="ORF">P280DRAFT_179158</name>
</gene>
<organism evidence="2 3">
    <name type="scientific">Massarina eburnea CBS 473.64</name>
    <dbReference type="NCBI Taxonomy" id="1395130"/>
    <lineage>
        <taxon>Eukaryota</taxon>
        <taxon>Fungi</taxon>
        <taxon>Dikarya</taxon>
        <taxon>Ascomycota</taxon>
        <taxon>Pezizomycotina</taxon>
        <taxon>Dothideomycetes</taxon>
        <taxon>Pleosporomycetidae</taxon>
        <taxon>Pleosporales</taxon>
        <taxon>Massarineae</taxon>
        <taxon>Massarinaceae</taxon>
        <taxon>Massarina</taxon>
    </lineage>
</organism>
<feature type="compositionally biased region" description="Low complexity" evidence="1">
    <location>
        <begin position="1"/>
        <end position="14"/>
    </location>
</feature>
<evidence type="ECO:0000313" key="2">
    <source>
        <dbReference type="EMBL" id="KAF2644749.1"/>
    </source>
</evidence>